<evidence type="ECO:0000313" key="2">
    <source>
        <dbReference type="Proteomes" id="UP000317909"/>
    </source>
</evidence>
<proteinExistence type="predicted"/>
<dbReference type="AlphaFoldDB" id="A0A517TX03"/>
<dbReference type="SUPFAM" id="SSF51197">
    <property type="entry name" value="Clavaminate synthase-like"/>
    <property type="match status" value="1"/>
</dbReference>
<name>A0A517TX03_9BACT</name>
<dbReference type="EMBL" id="CP036339">
    <property type="protein sequence ID" value="QDT72906.1"/>
    <property type="molecule type" value="Genomic_DNA"/>
</dbReference>
<dbReference type="RefSeq" id="WP_145432425.1">
    <property type="nucleotide sequence ID" value="NZ_CP036339.1"/>
</dbReference>
<dbReference type="Gene3D" id="2.60.120.650">
    <property type="entry name" value="Cupin"/>
    <property type="match status" value="1"/>
</dbReference>
<sequence length="322" mass="37401">MANHLKLLENWTPEQAARMERNIFVAQHRLNQLELFGDDQLVDLLDRHPRRDLGINTMGTDPTRRQDWQEGRAGNLDSTQLLEAARKGRIWLNIRRVMDHHPEYAELVLALYDDLERTCPGLVTYNHSANLLISSPEAMVYYHLDCPANMLWHLRGKKRVWAYPLESSIVSDETIEGVLCGEKSEELDFRREWDELAVVHDLEPGEMITWPQHTPHRVVNTEGLNVSLSTEHMTPRAARRNNVYLANRHFRELLGGSWRRTELDGWRPALKEFALRACRRAPGLKPVPPQGYKYPITFEVDLEFPNCVRPLDGAHRRELTLV</sequence>
<organism evidence="1 2">
    <name type="scientific">Lacipirellula limnantheis</name>
    <dbReference type="NCBI Taxonomy" id="2528024"/>
    <lineage>
        <taxon>Bacteria</taxon>
        <taxon>Pseudomonadati</taxon>
        <taxon>Planctomycetota</taxon>
        <taxon>Planctomycetia</taxon>
        <taxon>Pirellulales</taxon>
        <taxon>Lacipirellulaceae</taxon>
        <taxon>Lacipirellula</taxon>
    </lineage>
</organism>
<gene>
    <name evidence="1" type="ORF">I41_20910</name>
</gene>
<dbReference type="Proteomes" id="UP000317909">
    <property type="component" value="Chromosome"/>
</dbReference>
<accession>A0A517TX03</accession>
<reference evidence="1 2" key="1">
    <citation type="submission" date="2019-02" db="EMBL/GenBank/DDBJ databases">
        <title>Deep-cultivation of Planctomycetes and their phenomic and genomic characterization uncovers novel biology.</title>
        <authorList>
            <person name="Wiegand S."/>
            <person name="Jogler M."/>
            <person name="Boedeker C."/>
            <person name="Pinto D."/>
            <person name="Vollmers J."/>
            <person name="Rivas-Marin E."/>
            <person name="Kohn T."/>
            <person name="Peeters S.H."/>
            <person name="Heuer A."/>
            <person name="Rast P."/>
            <person name="Oberbeckmann S."/>
            <person name="Bunk B."/>
            <person name="Jeske O."/>
            <person name="Meyerdierks A."/>
            <person name="Storesund J.E."/>
            <person name="Kallscheuer N."/>
            <person name="Luecker S."/>
            <person name="Lage O.M."/>
            <person name="Pohl T."/>
            <person name="Merkel B.J."/>
            <person name="Hornburger P."/>
            <person name="Mueller R.-W."/>
            <person name="Bruemmer F."/>
            <person name="Labrenz M."/>
            <person name="Spormann A.M."/>
            <person name="Op den Camp H."/>
            <person name="Overmann J."/>
            <person name="Amann R."/>
            <person name="Jetten M.S.M."/>
            <person name="Mascher T."/>
            <person name="Medema M.H."/>
            <person name="Devos D.P."/>
            <person name="Kaster A.-K."/>
            <person name="Ovreas L."/>
            <person name="Rohde M."/>
            <person name="Galperin M.Y."/>
            <person name="Jogler C."/>
        </authorList>
    </citation>
    <scope>NUCLEOTIDE SEQUENCE [LARGE SCALE GENOMIC DNA]</scope>
    <source>
        <strain evidence="1 2">I41</strain>
    </source>
</reference>
<evidence type="ECO:0008006" key="3">
    <source>
        <dbReference type="Google" id="ProtNLM"/>
    </source>
</evidence>
<dbReference type="OrthoDB" id="7977346at2"/>
<evidence type="ECO:0000313" key="1">
    <source>
        <dbReference type="EMBL" id="QDT72906.1"/>
    </source>
</evidence>
<dbReference type="KEGG" id="llh:I41_20910"/>
<keyword evidence="2" id="KW-1185">Reference proteome</keyword>
<protein>
    <recommendedName>
        <fullName evidence="3">JmjC domain-containing protein</fullName>
    </recommendedName>
</protein>